<dbReference type="PANTHER" id="PTHR35861">
    <property type="match status" value="1"/>
</dbReference>
<gene>
    <name evidence="3" type="ORF">GCM10011340_18800</name>
</gene>
<comment type="similarity">
    <text evidence="1">Belongs to the myoviridae tail sheath protein family.</text>
</comment>
<dbReference type="InterPro" id="IPR052042">
    <property type="entry name" value="Tail_sheath_structural"/>
</dbReference>
<dbReference type="PANTHER" id="PTHR35861:SF1">
    <property type="entry name" value="PHAGE TAIL SHEATH PROTEIN"/>
    <property type="match status" value="1"/>
</dbReference>
<sequence length="526" mass="56630">MALSPLASQTPGVYIDEVNAFPNSVVEVATAIPAFIGYTPQAEYEGQSYLNTPVKITSFQQFQAFFTFPNPPAPAAPASQYSPQYYLTQQKKAPEKGSYYTINGSIYTIDPDPGTIYYLYNSVRLFFENGGGSAYIVSVGSYGAGTGSPVSPGSQIVNPNVKLSDLQNGLAQLQKVTEVTMYVVPEATLLTANDNSTLMESMLMQSDQMGTAMSLLDIIGGDAPDPILYTQDIQNFRNSTGNTGLDYGAAYYPFLNTTITELDEISYENLNGGDTSSLSAIVNPPSAPNPSAEQILNNIKNPPKGMTTGQLNQALMNSSKQYKQVMNIVQTKINTLPPSGAMAGIYTLVDNTKGVWYAPANVTPVGAVGLTLNINDSMQAGLNVDAVSGKSVNAIRFFNGQGILVWGARTLDGNSDDWRYISVRRTVTMIEQSVKLAARAYVFAPNDANTWRSVQSMIENFLTNIWKEGALQGAKPADAFSVAVGLGVTMTAQDILEGIMRVSVKLAVTHPAEFIIIQVEQEMAKS</sequence>
<evidence type="ECO:0000259" key="2">
    <source>
        <dbReference type="Pfam" id="PF17482"/>
    </source>
</evidence>
<comment type="caution">
    <text evidence="3">The sequence shown here is derived from an EMBL/GenBank/DDBJ whole genome shotgun (WGS) entry which is preliminary data.</text>
</comment>
<dbReference type="Gene3D" id="3.40.50.11780">
    <property type="match status" value="1"/>
</dbReference>
<evidence type="ECO:0000256" key="1">
    <source>
        <dbReference type="ARBA" id="ARBA00008005"/>
    </source>
</evidence>
<keyword evidence="4" id="KW-1185">Reference proteome</keyword>
<evidence type="ECO:0000313" key="4">
    <source>
        <dbReference type="Proteomes" id="UP000658258"/>
    </source>
</evidence>
<dbReference type="Proteomes" id="UP000658258">
    <property type="component" value="Unassembled WGS sequence"/>
</dbReference>
<proteinExistence type="inferred from homology"/>
<protein>
    <recommendedName>
        <fullName evidence="2">Tail sheath protein C-terminal domain-containing protein</fullName>
    </recommendedName>
</protein>
<reference evidence="4" key="1">
    <citation type="journal article" date="2019" name="Int. J. Syst. Evol. Microbiol.">
        <title>The Global Catalogue of Microorganisms (GCM) 10K type strain sequencing project: providing services to taxonomists for standard genome sequencing and annotation.</title>
        <authorList>
            <consortium name="The Broad Institute Genomics Platform"/>
            <consortium name="The Broad Institute Genome Sequencing Center for Infectious Disease"/>
            <person name="Wu L."/>
            <person name="Ma J."/>
        </authorList>
    </citation>
    <scope>NUCLEOTIDE SEQUENCE [LARGE SCALE GENOMIC DNA]</scope>
    <source>
        <strain evidence="4">CGMCC 1.15111</strain>
    </source>
</reference>
<feature type="domain" description="Tail sheath protein C-terminal" evidence="2">
    <location>
        <begin position="415"/>
        <end position="521"/>
    </location>
</feature>
<evidence type="ECO:0000313" key="3">
    <source>
        <dbReference type="EMBL" id="GHE63665.1"/>
    </source>
</evidence>
<dbReference type="EMBL" id="BNAG01000002">
    <property type="protein sequence ID" value="GHE63665.1"/>
    <property type="molecule type" value="Genomic_DNA"/>
</dbReference>
<dbReference type="Pfam" id="PF17482">
    <property type="entry name" value="Phage_sheath_1C"/>
    <property type="match status" value="1"/>
</dbReference>
<dbReference type="InterPro" id="IPR020287">
    <property type="entry name" value="Tail_sheath_C"/>
</dbReference>
<organism evidence="3 4">
    <name type="scientific">Roseivirga thermotolerans</name>
    <dbReference type="NCBI Taxonomy" id="1758176"/>
    <lineage>
        <taxon>Bacteria</taxon>
        <taxon>Pseudomonadati</taxon>
        <taxon>Bacteroidota</taxon>
        <taxon>Cytophagia</taxon>
        <taxon>Cytophagales</taxon>
        <taxon>Roseivirgaceae</taxon>
        <taxon>Roseivirga</taxon>
    </lineage>
</organism>
<name>A0ABQ3IA29_9BACT</name>
<dbReference type="RefSeq" id="WP_189629973.1">
    <property type="nucleotide sequence ID" value="NZ_BNAG01000002.1"/>
</dbReference>
<accession>A0ABQ3IA29</accession>